<dbReference type="OrthoDB" id="9808744at2"/>
<evidence type="ECO:0000313" key="2">
    <source>
        <dbReference type="Proteomes" id="UP000305887"/>
    </source>
</evidence>
<accession>A0A5C4MN86</accession>
<proteinExistence type="predicted"/>
<dbReference type="GO" id="GO:0003677">
    <property type="term" value="F:DNA binding"/>
    <property type="evidence" value="ECO:0007669"/>
    <property type="project" value="InterPro"/>
</dbReference>
<dbReference type="GO" id="GO:0006402">
    <property type="term" value="P:mRNA catabolic process"/>
    <property type="evidence" value="ECO:0007669"/>
    <property type="project" value="TreeGrafter"/>
</dbReference>
<dbReference type="PANTHER" id="PTHR33988">
    <property type="entry name" value="ENDORIBONUCLEASE MAZF-RELATED"/>
    <property type="match status" value="1"/>
</dbReference>
<dbReference type="GO" id="GO:0016075">
    <property type="term" value="P:rRNA catabolic process"/>
    <property type="evidence" value="ECO:0007669"/>
    <property type="project" value="TreeGrafter"/>
</dbReference>
<evidence type="ECO:0000313" key="1">
    <source>
        <dbReference type="EMBL" id="TNC43794.1"/>
    </source>
</evidence>
<dbReference type="PANTHER" id="PTHR33988:SF3">
    <property type="entry name" value="ENDORIBONUCLEASE TOXIN CHPB-RELATED"/>
    <property type="match status" value="1"/>
</dbReference>
<name>A0A5C4MN86_9RHOB</name>
<keyword evidence="2" id="KW-1185">Reference proteome</keyword>
<dbReference type="EMBL" id="VDFU01000060">
    <property type="protein sequence ID" value="TNC43794.1"/>
    <property type="molecule type" value="Genomic_DNA"/>
</dbReference>
<dbReference type="Proteomes" id="UP000305887">
    <property type="component" value="Unassembled WGS sequence"/>
</dbReference>
<dbReference type="SUPFAM" id="SSF50118">
    <property type="entry name" value="Cell growth inhibitor/plasmid maintenance toxic component"/>
    <property type="match status" value="1"/>
</dbReference>
<dbReference type="InterPro" id="IPR011067">
    <property type="entry name" value="Plasmid_toxin/cell-grow_inhib"/>
</dbReference>
<dbReference type="RefSeq" id="WP_139079065.1">
    <property type="nucleotide sequence ID" value="NZ_VDFU01000060.1"/>
</dbReference>
<sequence>MERGDVWHVDLNPTKGREQANPRYVLILTPKAFNALGTPIVAPITQGGNFARDRGFAVSLSGAGTNASGVVLCNQLRALDLKARGARFSERVPDFIMDEVLARVQPLFE</sequence>
<reference evidence="1 2" key="1">
    <citation type="submission" date="2019-06" db="EMBL/GenBank/DDBJ databases">
        <title>YIM 131921 draft genome.</title>
        <authorList>
            <person name="Jiang L."/>
        </authorList>
    </citation>
    <scope>NUCLEOTIDE SEQUENCE [LARGE SCALE GENOMIC DNA]</scope>
    <source>
        <strain evidence="1 2">YIM 131921</strain>
    </source>
</reference>
<dbReference type="InterPro" id="IPR003477">
    <property type="entry name" value="PemK-like"/>
</dbReference>
<dbReference type="NCBIfam" id="NF007320">
    <property type="entry name" value="PRK09812.1"/>
    <property type="match status" value="1"/>
</dbReference>
<dbReference type="AlphaFoldDB" id="A0A5C4MN86"/>
<protein>
    <submittedName>
        <fullName evidence="1">Type II toxin-antitoxin system ChpB family toxin</fullName>
    </submittedName>
</protein>
<dbReference type="GO" id="GO:0004521">
    <property type="term" value="F:RNA endonuclease activity"/>
    <property type="evidence" value="ECO:0007669"/>
    <property type="project" value="TreeGrafter"/>
</dbReference>
<organism evidence="1 2">
    <name type="scientific">Rubellimicrobium rubrum</name>
    <dbReference type="NCBI Taxonomy" id="2585369"/>
    <lineage>
        <taxon>Bacteria</taxon>
        <taxon>Pseudomonadati</taxon>
        <taxon>Pseudomonadota</taxon>
        <taxon>Alphaproteobacteria</taxon>
        <taxon>Rhodobacterales</taxon>
        <taxon>Roseobacteraceae</taxon>
        <taxon>Rubellimicrobium</taxon>
    </lineage>
</organism>
<dbReference type="Pfam" id="PF02452">
    <property type="entry name" value="PemK_toxin"/>
    <property type="match status" value="1"/>
</dbReference>
<dbReference type="Gene3D" id="2.30.30.110">
    <property type="match status" value="1"/>
</dbReference>
<gene>
    <name evidence="1" type="ORF">FHG66_20795</name>
</gene>
<comment type="caution">
    <text evidence="1">The sequence shown here is derived from an EMBL/GenBank/DDBJ whole genome shotgun (WGS) entry which is preliminary data.</text>
</comment>